<feature type="region of interest" description="Disordered" evidence="2">
    <location>
        <begin position="681"/>
        <end position="721"/>
    </location>
</feature>
<feature type="domain" description="DUF4283" evidence="3">
    <location>
        <begin position="131"/>
        <end position="211"/>
    </location>
</feature>
<feature type="coiled-coil region" evidence="1">
    <location>
        <begin position="547"/>
        <end position="608"/>
    </location>
</feature>
<sequence length="1120" mass="128777">MKIEARSHRERLKRRANPYLKMVHPIMQRQKSTKFTQSVFTLKPVFKMVPPNPPNPLNPPSHPNQPILPIPPRITFLRECSWTSSDSSTQGSSDDADSRNGGRPLPPWTQRESNRVRFRQEELQSFRSEGEECLIGFLLDDRKFSTRTIQDYINNEWVLGGTATVMGREENRYLIHFDNAVDRRAAVLGNPWCCQGATFVVGNWMPNTSLSEVRLARFSVWLQIWFLPFEYQQPLVVERLASAAGEVIRVDWERSRTRNIRFMRVRININPYEPLTSGCTLDCDDGTSRWIQFSYERIEKFCLGCGRIGHTHPNCNLDRQEAQRRIRANLERVRLRYGFPITFDPTHNHFSYRMRAFLNRASRRKTRMVIRQGQNNENTNLAPVSNTINGAKPPRPRSVPAPGAHRRQASLRPILNDERRSAPTRTDPVNVSSQGMATSMAATLQSVQLPISVGGGQQTVQAEQHRIERLTQQPQAGAEGPPPPATINHSGQLVMSTDEEQQTMHAEQNETRNSSSRVQDGADPRRTRSALADIGDLVTNEVDGEIVARTMAFNRELNDRIAELQDELNSFIPSNQKAQTIEYPREPIEDIIEEFDNTEARVQSYQEREFFTKWTIDSIEVSRPVVGDNVDAGQDLHPHVPPNSDPPPIAQVQISSSPQNIPLTLSFVCTINEADEISAFIRDSPSPDGEGIDISGQRADKGKGNMKRSREMEEDTDSGSENGICIRRKLQNLAVQECPPTSQSRSGGLLLLWNDEIQVEVKVLKGSDKLSKTNNQLQGAQDLWNCLNFCQLLEVKASGLHYTWSNRRDSNHVTWERLDRAFANACWIQTFCDAGLENLPIIVSDHSPMVLKLDRKSEFRKRPYRFEIMWTLHPGCKETIATAWNQNFNGSSPFKLTRKLKAVREKLKVWNKAVFGNLHKRKVEVQEELARVQADPERGDHMVKEKELRQVFETILEQEQLFWMQKSRFDWIIRGERNTKFFHTMTKKRRRKNKIFKIKKEGGDFTEDEKEIEYTIMNHFKQLFGDTTEAPTELTHQIIQKNAWMVLLEVSKMQEQGRFVVGMMARNEEGDLRIMVKTIKARHKCVAKLLLTQVDATEDESKRRRLPMVQNIRNQLELSF</sequence>
<feature type="region of interest" description="Disordered" evidence="2">
    <location>
        <begin position="83"/>
        <end position="114"/>
    </location>
</feature>
<keyword evidence="6" id="KW-1185">Reference proteome</keyword>
<organism evidence="5 6">
    <name type="scientific">Corchorus olitorius</name>
    <dbReference type="NCBI Taxonomy" id="93759"/>
    <lineage>
        <taxon>Eukaryota</taxon>
        <taxon>Viridiplantae</taxon>
        <taxon>Streptophyta</taxon>
        <taxon>Embryophyta</taxon>
        <taxon>Tracheophyta</taxon>
        <taxon>Spermatophyta</taxon>
        <taxon>Magnoliopsida</taxon>
        <taxon>eudicotyledons</taxon>
        <taxon>Gunneridae</taxon>
        <taxon>Pentapetalae</taxon>
        <taxon>rosids</taxon>
        <taxon>malvids</taxon>
        <taxon>Malvales</taxon>
        <taxon>Malvaceae</taxon>
        <taxon>Grewioideae</taxon>
        <taxon>Apeibeae</taxon>
        <taxon>Corchorus</taxon>
    </lineage>
</organism>
<dbReference type="SUPFAM" id="SSF56219">
    <property type="entry name" value="DNase I-like"/>
    <property type="match status" value="1"/>
</dbReference>
<dbReference type="Proteomes" id="UP000187203">
    <property type="component" value="Unassembled WGS sequence"/>
</dbReference>
<dbReference type="PANTHER" id="PTHR31286">
    <property type="entry name" value="GLYCINE-RICH CELL WALL STRUCTURAL PROTEIN 1.8-LIKE"/>
    <property type="match status" value="1"/>
</dbReference>
<dbReference type="Pfam" id="PF14111">
    <property type="entry name" value="DUF4283"/>
    <property type="match status" value="1"/>
</dbReference>
<dbReference type="InterPro" id="IPR025836">
    <property type="entry name" value="Zn_knuckle_CX2CX4HX4C"/>
</dbReference>
<evidence type="ECO:0000256" key="2">
    <source>
        <dbReference type="SAM" id="MobiDB-lite"/>
    </source>
</evidence>
<evidence type="ECO:0000313" key="6">
    <source>
        <dbReference type="Proteomes" id="UP000187203"/>
    </source>
</evidence>
<dbReference type="EMBL" id="AWUE01018451">
    <property type="protein sequence ID" value="OMO80258.1"/>
    <property type="molecule type" value="Genomic_DNA"/>
</dbReference>
<dbReference type="STRING" id="93759.A0A1R3ICH1"/>
<keyword evidence="1" id="KW-0175">Coiled coil</keyword>
<accession>A0A1R3ICH1</accession>
<dbReference type="AlphaFoldDB" id="A0A1R3ICH1"/>
<name>A0A1R3ICH1_9ROSI</name>
<dbReference type="Pfam" id="PF14392">
    <property type="entry name" value="zf-CCHC_4"/>
    <property type="match status" value="1"/>
</dbReference>
<dbReference type="PANTHER" id="PTHR31286:SF167">
    <property type="entry name" value="OS09G0268800 PROTEIN"/>
    <property type="match status" value="1"/>
</dbReference>
<evidence type="ECO:0000259" key="3">
    <source>
        <dbReference type="Pfam" id="PF14111"/>
    </source>
</evidence>
<feature type="compositionally biased region" description="Polar residues" evidence="2">
    <location>
        <begin position="503"/>
        <end position="518"/>
    </location>
</feature>
<dbReference type="GO" id="GO:0004519">
    <property type="term" value="F:endonuclease activity"/>
    <property type="evidence" value="ECO:0007669"/>
    <property type="project" value="UniProtKB-KW"/>
</dbReference>
<reference evidence="6" key="1">
    <citation type="submission" date="2013-09" db="EMBL/GenBank/DDBJ databases">
        <title>Corchorus olitorius genome sequencing.</title>
        <authorList>
            <person name="Alam M."/>
            <person name="Haque M.S."/>
            <person name="Islam M.S."/>
            <person name="Emdad E.M."/>
            <person name="Islam M.M."/>
            <person name="Ahmed B."/>
            <person name="Halim A."/>
            <person name="Hossen Q.M.M."/>
            <person name="Hossain M.Z."/>
            <person name="Ahmed R."/>
            <person name="Khan M.M."/>
            <person name="Islam R."/>
            <person name="Rashid M.M."/>
            <person name="Khan S.A."/>
            <person name="Rahman M.S."/>
            <person name="Alam M."/>
            <person name="Yahiya A.S."/>
            <person name="Khan M.S."/>
            <person name="Azam M.S."/>
            <person name="Haque T."/>
            <person name="Lashkar M.Z.H."/>
            <person name="Akhand A.I."/>
            <person name="Morshed G."/>
            <person name="Roy S."/>
            <person name="Uddin K.S."/>
            <person name="Rabeya T."/>
            <person name="Hossain A.S."/>
            <person name="Chowdhury A."/>
            <person name="Snigdha A.R."/>
            <person name="Mortoza M.S."/>
            <person name="Matin S.A."/>
            <person name="Hoque S.M.E."/>
            <person name="Islam M.K."/>
            <person name="Roy D.K."/>
            <person name="Haider R."/>
            <person name="Moosa M.M."/>
            <person name="Elias S.M."/>
            <person name="Hasan A.M."/>
            <person name="Jahan S."/>
            <person name="Shafiuddin M."/>
            <person name="Mahmood N."/>
            <person name="Shommy N.S."/>
        </authorList>
    </citation>
    <scope>NUCLEOTIDE SEQUENCE [LARGE SCALE GENOMIC DNA]</scope>
    <source>
        <strain evidence="6">cv. O-4</strain>
    </source>
</reference>
<gene>
    <name evidence="5" type="ORF">COLO4_24157</name>
</gene>
<proteinExistence type="predicted"/>
<feature type="region of interest" description="Disordered" evidence="2">
    <location>
        <begin position="499"/>
        <end position="529"/>
    </location>
</feature>
<evidence type="ECO:0000259" key="4">
    <source>
        <dbReference type="Pfam" id="PF14392"/>
    </source>
</evidence>
<feature type="compositionally biased region" description="Basic and acidic residues" evidence="2">
    <location>
        <begin position="698"/>
        <end position="711"/>
    </location>
</feature>
<dbReference type="Gene3D" id="3.60.10.10">
    <property type="entry name" value="Endonuclease/exonuclease/phosphatase"/>
    <property type="match status" value="1"/>
</dbReference>
<evidence type="ECO:0000256" key="1">
    <source>
        <dbReference type="SAM" id="Coils"/>
    </source>
</evidence>
<feature type="compositionally biased region" description="Low complexity" evidence="2">
    <location>
        <begin position="83"/>
        <end position="93"/>
    </location>
</feature>
<feature type="compositionally biased region" description="Polar residues" evidence="2">
    <location>
        <begin position="372"/>
        <end position="389"/>
    </location>
</feature>
<dbReference type="InterPro" id="IPR025558">
    <property type="entry name" value="DUF4283"/>
</dbReference>
<feature type="domain" description="Zinc knuckle CX2CX4HX4C" evidence="4">
    <location>
        <begin position="283"/>
        <end position="316"/>
    </location>
</feature>
<keyword evidence="5" id="KW-0255">Endonuclease</keyword>
<dbReference type="InterPro" id="IPR036691">
    <property type="entry name" value="Endo/exonu/phosph_ase_sf"/>
</dbReference>
<keyword evidence="5" id="KW-0540">Nuclease</keyword>
<feature type="compositionally biased region" description="Polar residues" evidence="2">
    <location>
        <begin position="423"/>
        <end position="432"/>
    </location>
</feature>
<keyword evidence="5" id="KW-0378">Hydrolase</keyword>
<comment type="caution">
    <text evidence="5">The sequence shown here is derived from an EMBL/GenBank/DDBJ whole genome shotgun (WGS) entry which is preliminary data.</text>
</comment>
<evidence type="ECO:0000313" key="5">
    <source>
        <dbReference type="EMBL" id="OMO80258.1"/>
    </source>
</evidence>
<protein>
    <submittedName>
        <fullName evidence="5">Endonuclease/exonuclease/phosphatase</fullName>
    </submittedName>
</protein>
<dbReference type="InterPro" id="IPR040256">
    <property type="entry name" value="At4g02000-like"/>
</dbReference>
<dbReference type="OrthoDB" id="1690666at2759"/>
<feature type="region of interest" description="Disordered" evidence="2">
    <location>
        <begin position="370"/>
        <end position="432"/>
    </location>
</feature>